<feature type="non-terminal residue" evidence="2">
    <location>
        <position position="1"/>
    </location>
</feature>
<accession>A0ABV8QWB4</accession>
<gene>
    <name evidence="2" type="ORF">ACFOWM_13895</name>
</gene>
<dbReference type="NCBIfam" id="TIGR04183">
    <property type="entry name" value="Por_Secre_tail"/>
    <property type="match status" value="1"/>
</dbReference>
<dbReference type="RefSeq" id="WP_379711208.1">
    <property type="nucleotide sequence ID" value="NZ_JBHSCZ010000009.1"/>
</dbReference>
<dbReference type="Gene3D" id="2.60.40.3080">
    <property type="match status" value="1"/>
</dbReference>
<reference evidence="3" key="1">
    <citation type="journal article" date="2019" name="Int. J. Syst. Evol. Microbiol.">
        <title>The Global Catalogue of Microorganisms (GCM) 10K type strain sequencing project: providing services to taxonomists for standard genome sequencing and annotation.</title>
        <authorList>
            <consortium name="The Broad Institute Genomics Platform"/>
            <consortium name="The Broad Institute Genome Sequencing Center for Infectious Disease"/>
            <person name="Wu L."/>
            <person name="Ma J."/>
        </authorList>
    </citation>
    <scope>NUCLEOTIDE SEQUENCE [LARGE SCALE GENOMIC DNA]</scope>
    <source>
        <strain evidence="3">CECT 8289</strain>
    </source>
</reference>
<sequence length="100" mass="10925">NINSATVKVAAVVTATKQGVSIYPNPVVGDNINVHFNGQPLGIYQVKIYNGAGQQVYQQPISINNNQQRTVIQIPNLTKGNYELMVVTTEGKKITIPFLK</sequence>
<evidence type="ECO:0000313" key="2">
    <source>
        <dbReference type="EMBL" id="MFC4263978.1"/>
    </source>
</evidence>
<name>A0ABV8QWB4_9BACT</name>
<protein>
    <submittedName>
        <fullName evidence="2">T9SS type A sorting domain-containing protein</fullName>
    </submittedName>
</protein>
<feature type="domain" description="Secretion system C-terminal sorting" evidence="1">
    <location>
        <begin position="22"/>
        <end position="94"/>
    </location>
</feature>
<evidence type="ECO:0000313" key="3">
    <source>
        <dbReference type="Proteomes" id="UP001595907"/>
    </source>
</evidence>
<proteinExistence type="predicted"/>
<keyword evidence="3" id="KW-1185">Reference proteome</keyword>
<dbReference type="EMBL" id="JBHSCZ010000009">
    <property type="protein sequence ID" value="MFC4263978.1"/>
    <property type="molecule type" value="Genomic_DNA"/>
</dbReference>
<evidence type="ECO:0000259" key="1">
    <source>
        <dbReference type="Pfam" id="PF18962"/>
    </source>
</evidence>
<dbReference type="InterPro" id="IPR026444">
    <property type="entry name" value="Secre_tail"/>
</dbReference>
<comment type="caution">
    <text evidence="2">The sequence shown here is derived from an EMBL/GenBank/DDBJ whole genome shotgun (WGS) entry which is preliminary data.</text>
</comment>
<dbReference type="Proteomes" id="UP001595907">
    <property type="component" value="Unassembled WGS sequence"/>
</dbReference>
<dbReference type="Pfam" id="PF18962">
    <property type="entry name" value="Por_Secre_tail"/>
    <property type="match status" value="1"/>
</dbReference>
<organism evidence="2 3">
    <name type="scientific">Ferruginibacter yonginensis</name>
    <dbReference type="NCBI Taxonomy" id="1310416"/>
    <lineage>
        <taxon>Bacteria</taxon>
        <taxon>Pseudomonadati</taxon>
        <taxon>Bacteroidota</taxon>
        <taxon>Chitinophagia</taxon>
        <taxon>Chitinophagales</taxon>
        <taxon>Chitinophagaceae</taxon>
        <taxon>Ferruginibacter</taxon>
    </lineage>
</organism>